<gene>
    <name evidence="6" type="ORF">ABENE_04035</name>
</gene>
<evidence type="ECO:0000256" key="3">
    <source>
        <dbReference type="ARBA" id="ARBA00023163"/>
    </source>
</evidence>
<dbReference type="Pfam" id="PF07702">
    <property type="entry name" value="UTRA"/>
    <property type="match status" value="1"/>
</dbReference>
<dbReference type="SMART" id="SM00345">
    <property type="entry name" value="HTH_GNTR"/>
    <property type="match status" value="1"/>
</dbReference>
<dbReference type="PANTHER" id="PTHR44846">
    <property type="entry name" value="MANNOSYL-D-GLYCERATE TRANSPORT/METABOLISM SYSTEM REPRESSOR MNGR-RELATED"/>
    <property type="match status" value="1"/>
</dbReference>
<keyword evidence="3" id="KW-0804">Transcription</keyword>
<dbReference type="Pfam" id="PF00392">
    <property type="entry name" value="GntR"/>
    <property type="match status" value="1"/>
</dbReference>
<dbReference type="GO" id="GO:0006547">
    <property type="term" value="P:L-histidine metabolic process"/>
    <property type="evidence" value="ECO:0007669"/>
    <property type="project" value="UniProtKB-UniRule"/>
</dbReference>
<dbReference type="STRING" id="1121022.GCA_000376105_00114"/>
<dbReference type="PROSITE" id="PS50949">
    <property type="entry name" value="HTH_GNTR"/>
    <property type="match status" value="1"/>
</dbReference>
<evidence type="ECO:0000256" key="1">
    <source>
        <dbReference type="ARBA" id="ARBA00023015"/>
    </source>
</evidence>
<dbReference type="NCBIfam" id="TIGR02018">
    <property type="entry name" value="his_ut_repres"/>
    <property type="match status" value="1"/>
</dbReference>
<name>V4RRN8_9CAUL</name>
<protein>
    <recommendedName>
        <fullName evidence="4">Histidine utilization repressor</fullName>
    </recommendedName>
</protein>
<dbReference type="GO" id="GO:0003677">
    <property type="term" value="F:DNA binding"/>
    <property type="evidence" value="ECO:0007669"/>
    <property type="project" value="UniProtKB-UniRule"/>
</dbReference>
<dbReference type="InterPro" id="IPR010248">
    <property type="entry name" value="His_ut_repres"/>
</dbReference>
<dbReference type="RefSeq" id="WP_018079800.1">
    <property type="nucleotide sequence ID" value="NZ_AQWM01000001.1"/>
</dbReference>
<dbReference type="FunFam" id="1.10.10.10:FF:000079">
    <property type="entry name" value="GntR family transcriptional regulator"/>
    <property type="match status" value="1"/>
</dbReference>
<dbReference type="GO" id="GO:0045892">
    <property type="term" value="P:negative regulation of DNA-templated transcription"/>
    <property type="evidence" value="ECO:0007669"/>
    <property type="project" value="UniProtKB-UniRule"/>
</dbReference>
<dbReference type="PATRIC" id="fig|1121022.4.peg.799"/>
<accession>V4RRN8</accession>
<dbReference type="PANTHER" id="PTHR44846:SF16">
    <property type="entry name" value="TRANSCRIPTIONAL REGULATOR PHNF-RELATED"/>
    <property type="match status" value="1"/>
</dbReference>
<comment type="caution">
    <text evidence="6">The sequence shown here is derived from an EMBL/GenBank/DDBJ whole genome shotgun (WGS) entry which is preliminary data.</text>
</comment>
<dbReference type="Gene3D" id="3.40.1410.10">
    <property type="entry name" value="Chorismate lyase-like"/>
    <property type="match status" value="1"/>
</dbReference>
<dbReference type="SMART" id="SM00866">
    <property type="entry name" value="UTRA"/>
    <property type="match status" value="1"/>
</dbReference>
<dbReference type="GO" id="GO:0003700">
    <property type="term" value="F:DNA-binding transcription factor activity"/>
    <property type="evidence" value="ECO:0007669"/>
    <property type="project" value="UniProtKB-UniRule"/>
</dbReference>
<keyword evidence="2" id="KW-0238">DNA-binding</keyword>
<dbReference type="InterPro" id="IPR028978">
    <property type="entry name" value="Chorismate_lyase_/UTRA_dom_sf"/>
</dbReference>
<dbReference type="Gene3D" id="1.10.10.10">
    <property type="entry name" value="Winged helix-like DNA-binding domain superfamily/Winged helix DNA-binding domain"/>
    <property type="match status" value="1"/>
</dbReference>
<dbReference type="InterPro" id="IPR050679">
    <property type="entry name" value="Bact_HTH_transcr_reg"/>
</dbReference>
<dbReference type="AlphaFoldDB" id="V4RRN8"/>
<sequence length="235" mass="26542">MTRILPLHQQIRNDIEAQIRSGALKPGQRIPFEHELMKQYGVSRMTVNKALTPLDEAGLIERRKRAGTFVRLPRLDSTVLDIPDIQIEIETRGEAYHFEVLSYAIRPASSDDERELAGEGGRVLKIEGLHFVSDKPLALERRLINLSVVPQAEGVDFSRQSPGHWLLGAVPWTHVENQISATAAEAQTARHLRLDAGAACLVVDRRTWRDRDRVTTVRQIFDGASYRLIARFDHG</sequence>
<dbReference type="InterPro" id="IPR036388">
    <property type="entry name" value="WH-like_DNA-bd_sf"/>
</dbReference>
<dbReference type="EMBL" id="AWGB01000006">
    <property type="protein sequence ID" value="ESQ93863.1"/>
    <property type="molecule type" value="Genomic_DNA"/>
</dbReference>
<dbReference type="InterPro" id="IPR000524">
    <property type="entry name" value="Tscrpt_reg_HTH_GntR"/>
</dbReference>
<dbReference type="SUPFAM" id="SSF64288">
    <property type="entry name" value="Chorismate lyase-like"/>
    <property type="match status" value="1"/>
</dbReference>
<evidence type="ECO:0000259" key="5">
    <source>
        <dbReference type="PROSITE" id="PS50949"/>
    </source>
</evidence>
<dbReference type="Proteomes" id="UP000017837">
    <property type="component" value="Unassembled WGS sequence"/>
</dbReference>
<dbReference type="InterPro" id="IPR036390">
    <property type="entry name" value="WH_DNA-bd_sf"/>
</dbReference>
<evidence type="ECO:0000313" key="6">
    <source>
        <dbReference type="EMBL" id="ESQ93863.1"/>
    </source>
</evidence>
<dbReference type="InterPro" id="IPR011663">
    <property type="entry name" value="UTRA"/>
</dbReference>
<keyword evidence="1" id="KW-0805">Transcription regulation</keyword>
<dbReference type="SUPFAM" id="SSF46785">
    <property type="entry name" value="Winged helix' DNA-binding domain"/>
    <property type="match status" value="1"/>
</dbReference>
<reference evidence="6 7" key="1">
    <citation type="journal article" date="2014" name="Nature">
        <title>Sequential evolution of bacterial morphology by co-option of a developmental regulator.</title>
        <authorList>
            <person name="Jiang C."/>
            <person name="Brown P.J."/>
            <person name="Ducret A."/>
            <person name="Brun Y.V."/>
        </authorList>
    </citation>
    <scope>NUCLEOTIDE SEQUENCE [LARGE SCALE GENOMIC DNA]</scope>
    <source>
        <strain evidence="6 7">DSM 16100</strain>
    </source>
</reference>
<evidence type="ECO:0000256" key="2">
    <source>
        <dbReference type="ARBA" id="ARBA00023125"/>
    </source>
</evidence>
<dbReference type="PRINTS" id="PR00035">
    <property type="entry name" value="HTHGNTR"/>
</dbReference>
<dbReference type="eggNOG" id="COG2188">
    <property type="taxonomic scope" value="Bacteria"/>
</dbReference>
<keyword evidence="7" id="KW-1185">Reference proteome</keyword>
<feature type="domain" description="HTH gntR-type" evidence="5">
    <location>
        <begin position="5"/>
        <end position="73"/>
    </location>
</feature>
<evidence type="ECO:0000313" key="7">
    <source>
        <dbReference type="Proteomes" id="UP000017837"/>
    </source>
</evidence>
<evidence type="ECO:0000256" key="4">
    <source>
        <dbReference type="NCBIfam" id="TIGR02018"/>
    </source>
</evidence>
<organism evidence="6 7">
    <name type="scientific">Asticcacaulis benevestitus DSM 16100 = ATCC BAA-896</name>
    <dbReference type="NCBI Taxonomy" id="1121022"/>
    <lineage>
        <taxon>Bacteria</taxon>
        <taxon>Pseudomonadati</taxon>
        <taxon>Pseudomonadota</taxon>
        <taxon>Alphaproteobacteria</taxon>
        <taxon>Caulobacterales</taxon>
        <taxon>Caulobacteraceae</taxon>
        <taxon>Asticcacaulis</taxon>
    </lineage>
</organism>
<dbReference type="CDD" id="cd07377">
    <property type="entry name" value="WHTH_GntR"/>
    <property type="match status" value="1"/>
</dbReference>
<proteinExistence type="predicted"/>
<dbReference type="OrthoDB" id="9808698at2"/>